<gene>
    <name evidence="2" type="ORF">NQ315_008980</name>
</gene>
<proteinExistence type="predicted"/>
<evidence type="ECO:0000259" key="1">
    <source>
        <dbReference type="Pfam" id="PF13358"/>
    </source>
</evidence>
<dbReference type="EMBL" id="JANEYG010000083">
    <property type="protein sequence ID" value="KAJ8913988.1"/>
    <property type="molecule type" value="Genomic_DNA"/>
</dbReference>
<accession>A0AAV8VID2</accession>
<reference evidence="2 3" key="1">
    <citation type="journal article" date="2023" name="Insect Mol. Biol.">
        <title>Genome sequencing provides insights into the evolution of gene families encoding plant cell wall-degrading enzymes in longhorned beetles.</title>
        <authorList>
            <person name="Shin N.R."/>
            <person name="Okamura Y."/>
            <person name="Kirsch R."/>
            <person name="Pauchet Y."/>
        </authorList>
    </citation>
    <scope>NUCLEOTIDE SEQUENCE [LARGE SCALE GENOMIC DNA]</scope>
    <source>
        <strain evidence="2">EAD_L_NR</strain>
    </source>
</reference>
<dbReference type="InterPro" id="IPR038717">
    <property type="entry name" value="Tc1-like_DDE_dom"/>
</dbReference>
<dbReference type="PANTHER" id="PTHR33939:SF1">
    <property type="entry name" value="DUF4371 DOMAIN-CONTAINING PROTEIN"/>
    <property type="match status" value="1"/>
</dbReference>
<feature type="domain" description="Tc1-like transposase DDE" evidence="1">
    <location>
        <begin position="32"/>
        <end position="156"/>
    </location>
</feature>
<evidence type="ECO:0000313" key="3">
    <source>
        <dbReference type="Proteomes" id="UP001159042"/>
    </source>
</evidence>
<dbReference type="InterPro" id="IPR036397">
    <property type="entry name" value="RNaseH_sf"/>
</dbReference>
<dbReference type="AlphaFoldDB" id="A0AAV8VID2"/>
<evidence type="ECO:0000313" key="2">
    <source>
        <dbReference type="EMBL" id="KAJ8913988.1"/>
    </source>
</evidence>
<organism evidence="2 3">
    <name type="scientific">Exocentrus adspersus</name>
    <dbReference type="NCBI Taxonomy" id="1586481"/>
    <lineage>
        <taxon>Eukaryota</taxon>
        <taxon>Metazoa</taxon>
        <taxon>Ecdysozoa</taxon>
        <taxon>Arthropoda</taxon>
        <taxon>Hexapoda</taxon>
        <taxon>Insecta</taxon>
        <taxon>Pterygota</taxon>
        <taxon>Neoptera</taxon>
        <taxon>Endopterygota</taxon>
        <taxon>Coleoptera</taxon>
        <taxon>Polyphaga</taxon>
        <taxon>Cucujiformia</taxon>
        <taxon>Chrysomeloidea</taxon>
        <taxon>Cerambycidae</taxon>
        <taxon>Lamiinae</taxon>
        <taxon>Acanthocinini</taxon>
        <taxon>Exocentrus</taxon>
    </lineage>
</organism>
<dbReference type="Gene3D" id="3.30.420.10">
    <property type="entry name" value="Ribonuclease H-like superfamily/Ribonuclease H"/>
    <property type="match status" value="1"/>
</dbReference>
<dbReference type="GO" id="GO:0003676">
    <property type="term" value="F:nucleic acid binding"/>
    <property type="evidence" value="ECO:0007669"/>
    <property type="project" value="InterPro"/>
</dbReference>
<dbReference type="PANTHER" id="PTHR33939">
    <property type="entry name" value="PROTEIN CBG22215"/>
    <property type="match status" value="1"/>
</dbReference>
<name>A0AAV8VID2_9CUCU</name>
<dbReference type="Pfam" id="PF13358">
    <property type="entry name" value="DDE_3"/>
    <property type="match status" value="1"/>
</dbReference>
<dbReference type="Proteomes" id="UP001159042">
    <property type="component" value="Unassembled WGS sequence"/>
</dbReference>
<comment type="caution">
    <text evidence="2">The sequence shown here is derived from an EMBL/GenBank/DDBJ whole genome shotgun (WGS) entry which is preliminary data.</text>
</comment>
<sequence>MATYIVLHAGYRSGFIPGAELIFSSKTKNADYHGEMNLENFMHWFEYQLLCNLEEPSTIVMDNASYHSTIKDRVPTTASNKASIMEWLKNKNIPYSKSMLKVQLLSLVALNKPEPVYVADELAERYGHQVLRLPPYHCIFNPIEYVWGITKNYCRDHVGKR</sequence>
<keyword evidence="3" id="KW-1185">Reference proteome</keyword>
<protein>
    <recommendedName>
        <fullName evidence="1">Tc1-like transposase DDE domain-containing protein</fullName>
    </recommendedName>
</protein>